<comment type="caution">
    <text evidence="1">The sequence shown here is derived from an EMBL/GenBank/DDBJ whole genome shotgun (WGS) entry which is preliminary data.</text>
</comment>
<gene>
    <name evidence="1" type="ORF">NQ318_007245</name>
</gene>
<reference evidence="1" key="1">
    <citation type="journal article" date="2023" name="Insect Mol. Biol.">
        <title>Genome sequencing provides insights into the evolution of gene families encoding plant cell wall-degrading enzymes in longhorned beetles.</title>
        <authorList>
            <person name="Shin N.R."/>
            <person name="Okamura Y."/>
            <person name="Kirsch R."/>
            <person name="Pauchet Y."/>
        </authorList>
    </citation>
    <scope>NUCLEOTIDE SEQUENCE</scope>
    <source>
        <strain evidence="1">AMC_N1</strain>
    </source>
</reference>
<dbReference type="EMBL" id="JAPWTK010000323">
    <property type="protein sequence ID" value="KAJ8942516.1"/>
    <property type="molecule type" value="Genomic_DNA"/>
</dbReference>
<dbReference type="Proteomes" id="UP001162162">
    <property type="component" value="Unassembled WGS sequence"/>
</dbReference>
<evidence type="ECO:0000313" key="2">
    <source>
        <dbReference type="Proteomes" id="UP001162162"/>
    </source>
</evidence>
<dbReference type="AlphaFoldDB" id="A0AAV8XV36"/>
<name>A0AAV8XV36_9CUCU</name>
<evidence type="ECO:0000313" key="1">
    <source>
        <dbReference type="EMBL" id="KAJ8942516.1"/>
    </source>
</evidence>
<keyword evidence="2" id="KW-1185">Reference proteome</keyword>
<accession>A0AAV8XV36</accession>
<protein>
    <submittedName>
        <fullName evidence="1">Uncharacterized protein</fullName>
    </submittedName>
</protein>
<dbReference type="InterPro" id="IPR043472">
    <property type="entry name" value="Macro_dom-like"/>
</dbReference>
<sequence length="171" mass="19348">MVIKMFLKGPSLPAVNLKLGTVRRFLEHHGSSLDTVIFVVDKVDLGIYEVLLPLYFPRSKLEEEAAKYQLPSETGGPDGEPIMPDRQIRIIDNPQHTLHPDEESIDLSSQLETSVTVGEHAFSQMQGDLDQQRLLGERPFNDPLADIMVKEIQHQERVSSYTDRTTDLNQP</sequence>
<organism evidence="1 2">
    <name type="scientific">Aromia moschata</name>
    <dbReference type="NCBI Taxonomy" id="1265417"/>
    <lineage>
        <taxon>Eukaryota</taxon>
        <taxon>Metazoa</taxon>
        <taxon>Ecdysozoa</taxon>
        <taxon>Arthropoda</taxon>
        <taxon>Hexapoda</taxon>
        <taxon>Insecta</taxon>
        <taxon>Pterygota</taxon>
        <taxon>Neoptera</taxon>
        <taxon>Endopterygota</taxon>
        <taxon>Coleoptera</taxon>
        <taxon>Polyphaga</taxon>
        <taxon>Cucujiformia</taxon>
        <taxon>Chrysomeloidea</taxon>
        <taxon>Cerambycidae</taxon>
        <taxon>Cerambycinae</taxon>
        <taxon>Callichromatini</taxon>
        <taxon>Aromia</taxon>
    </lineage>
</organism>
<dbReference type="Gene3D" id="3.40.220.10">
    <property type="entry name" value="Leucine Aminopeptidase, subunit E, domain 1"/>
    <property type="match status" value="1"/>
</dbReference>
<proteinExistence type="predicted"/>